<dbReference type="SUPFAM" id="SSF140931">
    <property type="entry name" value="Fic-like"/>
    <property type="match status" value="1"/>
</dbReference>
<evidence type="ECO:0000313" key="2">
    <source>
        <dbReference type="EMBL" id="MFC4654151.1"/>
    </source>
</evidence>
<dbReference type="InterPro" id="IPR036597">
    <property type="entry name" value="Fido-like_dom_sf"/>
</dbReference>
<dbReference type="Proteomes" id="UP001595962">
    <property type="component" value="Unassembled WGS sequence"/>
</dbReference>
<protein>
    <submittedName>
        <fullName evidence="2">Fic family protein</fullName>
    </submittedName>
</protein>
<dbReference type="Pfam" id="PF02661">
    <property type="entry name" value="Fic"/>
    <property type="match status" value="1"/>
</dbReference>
<sequence length="263" mass="30176">MAEETVMILNHKDAIQFLIENAEEITNSAFTVRNIHFLLSQDLLANPKSCGSIRQTEVRIGKSAYVPLHNPHQLEGYFTLLLRKAAQIEDPFEQSFFLLLHLSYLQAFEDVNKSTARLCCIMPFIRHNLCPLSFIDVPEQHYVKAMLLFYETNELQPALELFAWAYLRSCQHYEVVKAAMGEIDSYRIQYRAERKLAMGQVIRENLHGQAAEQYLEQFCVGQAIPAADKFISMTLNDLTQLHEGGIIGLGITESMFKKWQASR</sequence>
<organism evidence="2 3">
    <name type="scientific">Rheinheimera marina</name>
    <dbReference type="NCBI Taxonomy" id="1774958"/>
    <lineage>
        <taxon>Bacteria</taxon>
        <taxon>Pseudomonadati</taxon>
        <taxon>Pseudomonadota</taxon>
        <taxon>Gammaproteobacteria</taxon>
        <taxon>Chromatiales</taxon>
        <taxon>Chromatiaceae</taxon>
        <taxon>Rheinheimera</taxon>
    </lineage>
</organism>
<dbReference type="EMBL" id="JBHSGB010000004">
    <property type="protein sequence ID" value="MFC4654151.1"/>
    <property type="molecule type" value="Genomic_DNA"/>
</dbReference>
<evidence type="ECO:0000313" key="3">
    <source>
        <dbReference type="Proteomes" id="UP001595962"/>
    </source>
</evidence>
<dbReference type="InterPro" id="IPR003812">
    <property type="entry name" value="Fido"/>
</dbReference>
<accession>A0ABV9JIJ8</accession>
<reference evidence="3" key="1">
    <citation type="journal article" date="2019" name="Int. J. Syst. Evol. Microbiol.">
        <title>The Global Catalogue of Microorganisms (GCM) 10K type strain sequencing project: providing services to taxonomists for standard genome sequencing and annotation.</title>
        <authorList>
            <consortium name="The Broad Institute Genomics Platform"/>
            <consortium name="The Broad Institute Genome Sequencing Center for Infectious Disease"/>
            <person name="Wu L."/>
            <person name="Ma J."/>
        </authorList>
    </citation>
    <scope>NUCLEOTIDE SEQUENCE [LARGE SCALE GENOMIC DNA]</scope>
    <source>
        <strain evidence="3">DT28</strain>
    </source>
</reference>
<dbReference type="PROSITE" id="PS51459">
    <property type="entry name" value="FIDO"/>
    <property type="match status" value="1"/>
</dbReference>
<comment type="caution">
    <text evidence="2">The sequence shown here is derived from an EMBL/GenBank/DDBJ whole genome shotgun (WGS) entry which is preliminary data.</text>
</comment>
<evidence type="ECO:0000259" key="1">
    <source>
        <dbReference type="PROSITE" id="PS51459"/>
    </source>
</evidence>
<dbReference type="Gene3D" id="1.10.3290.10">
    <property type="entry name" value="Fido-like domain"/>
    <property type="match status" value="1"/>
</dbReference>
<feature type="domain" description="Fido" evidence="1">
    <location>
        <begin position="27"/>
        <end position="164"/>
    </location>
</feature>
<gene>
    <name evidence="2" type="ORF">ACFO3I_03820</name>
</gene>
<keyword evidence="3" id="KW-1185">Reference proteome</keyword>
<name>A0ABV9JIJ8_9GAMM</name>
<proteinExistence type="predicted"/>